<keyword evidence="3" id="KW-1185">Reference proteome</keyword>
<gene>
    <name evidence="2" type="ORF">CERSUDRAFT_127608</name>
</gene>
<organism evidence="2 3">
    <name type="scientific">Ceriporiopsis subvermispora (strain B)</name>
    <name type="common">White-rot fungus</name>
    <name type="synonym">Gelatoporia subvermispora</name>
    <dbReference type="NCBI Taxonomy" id="914234"/>
    <lineage>
        <taxon>Eukaryota</taxon>
        <taxon>Fungi</taxon>
        <taxon>Dikarya</taxon>
        <taxon>Basidiomycota</taxon>
        <taxon>Agaricomycotina</taxon>
        <taxon>Agaricomycetes</taxon>
        <taxon>Polyporales</taxon>
        <taxon>Gelatoporiaceae</taxon>
        <taxon>Gelatoporia</taxon>
    </lineage>
</organism>
<name>M2Q2Y4_CERS8</name>
<feature type="region of interest" description="Disordered" evidence="1">
    <location>
        <begin position="1"/>
        <end position="68"/>
    </location>
</feature>
<dbReference type="Proteomes" id="UP000016930">
    <property type="component" value="Unassembled WGS sequence"/>
</dbReference>
<sequence length="482" mass="53367">MPGVHAKVTNSQRPRGPVSTQAPVSRSQKRPRNAESPERGGRSAQKKAHPHSDMRARYVSPEHGQDDNIEVIDDREEEGDGSSTAAEECAHPMKPKLESLLGLLASANPKRKPADNTPLSVYHKAGRRLQHELGPNVATMWLLRFGPGLAELAAGLEDDCNEVISTVSQWSGRKQKVTLESYELLFKKVPGLRNFLDAYDEEIESLEALTGYLDACAKAARGDEVGTLRDKLGDLVPALRVNELHGRSNKCLRGFVSIVTGRMLCPQSKLGVFDADPLKFCEKVRHGEQEIRATNLPAFLYDQKLAVQGKLEPGLMRSEFLLKCHKCVYTGPASAMGEAGRKAAGKPSRAKQMKLASVTARSIAHVATMVRFILNDQAEWSRTDGNFDGQEFFEVIVQIFSKERWAADTLAWWDKQVYGVAANKSRGTADADDAEADINALMAELDGDEFRAEDETLSVFLWLCSRPKATCFWRLNWNDCDA</sequence>
<reference evidence="2 3" key="1">
    <citation type="journal article" date="2012" name="Proc. Natl. Acad. Sci. U.S.A.">
        <title>Comparative genomics of Ceriporiopsis subvermispora and Phanerochaete chrysosporium provide insight into selective ligninolysis.</title>
        <authorList>
            <person name="Fernandez-Fueyo E."/>
            <person name="Ruiz-Duenas F.J."/>
            <person name="Ferreira P."/>
            <person name="Floudas D."/>
            <person name="Hibbett D.S."/>
            <person name="Canessa P."/>
            <person name="Larrondo L.F."/>
            <person name="James T.Y."/>
            <person name="Seelenfreund D."/>
            <person name="Lobos S."/>
            <person name="Polanco R."/>
            <person name="Tello M."/>
            <person name="Honda Y."/>
            <person name="Watanabe T."/>
            <person name="Watanabe T."/>
            <person name="Ryu J.S."/>
            <person name="Kubicek C.P."/>
            <person name="Schmoll M."/>
            <person name="Gaskell J."/>
            <person name="Hammel K.E."/>
            <person name="St John F.J."/>
            <person name="Vanden Wymelenberg A."/>
            <person name="Sabat G."/>
            <person name="Splinter BonDurant S."/>
            <person name="Syed K."/>
            <person name="Yadav J.S."/>
            <person name="Doddapaneni H."/>
            <person name="Subramanian V."/>
            <person name="Lavin J.L."/>
            <person name="Oguiza J.A."/>
            <person name="Perez G."/>
            <person name="Pisabarro A.G."/>
            <person name="Ramirez L."/>
            <person name="Santoyo F."/>
            <person name="Master E."/>
            <person name="Coutinho P.M."/>
            <person name="Henrissat B."/>
            <person name="Lombard V."/>
            <person name="Magnuson J.K."/>
            <person name="Kuees U."/>
            <person name="Hori C."/>
            <person name="Igarashi K."/>
            <person name="Samejima M."/>
            <person name="Held B.W."/>
            <person name="Barry K.W."/>
            <person name="LaButti K.M."/>
            <person name="Lapidus A."/>
            <person name="Lindquist E.A."/>
            <person name="Lucas S.M."/>
            <person name="Riley R."/>
            <person name="Salamov A.A."/>
            <person name="Hoffmeister D."/>
            <person name="Schwenk D."/>
            <person name="Hadar Y."/>
            <person name="Yarden O."/>
            <person name="de Vries R.P."/>
            <person name="Wiebenga A."/>
            <person name="Stenlid J."/>
            <person name="Eastwood D."/>
            <person name="Grigoriev I.V."/>
            <person name="Berka R.M."/>
            <person name="Blanchette R.A."/>
            <person name="Kersten P."/>
            <person name="Martinez A.T."/>
            <person name="Vicuna R."/>
            <person name="Cullen D."/>
        </authorList>
    </citation>
    <scope>NUCLEOTIDE SEQUENCE [LARGE SCALE GENOMIC DNA]</scope>
    <source>
        <strain evidence="2 3">B</strain>
    </source>
</reference>
<evidence type="ECO:0000313" key="3">
    <source>
        <dbReference type="Proteomes" id="UP000016930"/>
    </source>
</evidence>
<feature type="compositionally biased region" description="Polar residues" evidence="1">
    <location>
        <begin position="8"/>
        <end position="26"/>
    </location>
</feature>
<feature type="compositionally biased region" description="Basic and acidic residues" evidence="1">
    <location>
        <begin position="32"/>
        <end position="41"/>
    </location>
</feature>
<evidence type="ECO:0000313" key="2">
    <source>
        <dbReference type="EMBL" id="EMD31153.1"/>
    </source>
</evidence>
<dbReference type="HOGENOM" id="CLU_580004_0_0_1"/>
<dbReference type="Pfam" id="PF20414">
    <property type="entry name" value="DUF6698"/>
    <property type="match status" value="1"/>
</dbReference>
<dbReference type="AlphaFoldDB" id="M2Q2Y4"/>
<accession>M2Q2Y4</accession>
<dbReference type="OrthoDB" id="2751948at2759"/>
<proteinExistence type="predicted"/>
<protein>
    <submittedName>
        <fullName evidence="2">Uncharacterized protein</fullName>
    </submittedName>
</protein>
<dbReference type="EMBL" id="KB445823">
    <property type="protein sequence ID" value="EMD31153.1"/>
    <property type="molecule type" value="Genomic_DNA"/>
</dbReference>
<dbReference type="InterPro" id="IPR046521">
    <property type="entry name" value="DUF6698"/>
</dbReference>
<dbReference type="STRING" id="914234.M2Q2Y4"/>
<evidence type="ECO:0000256" key="1">
    <source>
        <dbReference type="SAM" id="MobiDB-lite"/>
    </source>
</evidence>